<dbReference type="Pfam" id="PF01565">
    <property type="entry name" value="FAD_binding_4"/>
    <property type="match status" value="1"/>
</dbReference>
<dbReference type="PROSITE" id="PS51387">
    <property type="entry name" value="FAD_PCMH"/>
    <property type="match status" value="1"/>
</dbReference>
<evidence type="ECO:0000256" key="1">
    <source>
        <dbReference type="ARBA" id="ARBA00022630"/>
    </source>
</evidence>
<protein>
    <submittedName>
        <fullName evidence="4">Glycolate dehydrogenase, FAD-binding subunit GlcE</fullName>
    </submittedName>
</protein>
<dbReference type="GO" id="GO:0071949">
    <property type="term" value="F:FAD binding"/>
    <property type="evidence" value="ECO:0007669"/>
    <property type="project" value="InterPro"/>
</dbReference>
<dbReference type="PANTHER" id="PTHR11748:SF103">
    <property type="entry name" value="GLYCOLATE OXIDASE SUBUNIT GLCE"/>
    <property type="match status" value="1"/>
</dbReference>
<dbReference type="AlphaFoldDB" id="B3DUE8"/>
<gene>
    <name evidence="4" type="primary">glcD</name>
    <name evidence="4" type="ordered locus">Minf_0896</name>
</gene>
<dbReference type="SUPFAM" id="SSF56176">
    <property type="entry name" value="FAD-binding/transporter-associated domain-like"/>
    <property type="match status" value="1"/>
</dbReference>
<dbReference type="InterPro" id="IPR016164">
    <property type="entry name" value="FAD-linked_Oxase-like_C"/>
</dbReference>
<keyword evidence="2" id="KW-0274">FAD</keyword>
<proteinExistence type="predicted"/>
<dbReference type="InterPro" id="IPR036318">
    <property type="entry name" value="FAD-bd_PCMH-like_sf"/>
</dbReference>
<name>B3DUE8_METI4</name>
<dbReference type="InterPro" id="IPR006094">
    <property type="entry name" value="Oxid_FAD_bind_N"/>
</dbReference>
<dbReference type="SUPFAM" id="SSF55103">
    <property type="entry name" value="FAD-linked oxidases, C-terminal domain"/>
    <property type="match status" value="1"/>
</dbReference>
<dbReference type="Proteomes" id="UP000009149">
    <property type="component" value="Chromosome"/>
</dbReference>
<dbReference type="Gene3D" id="3.30.465.10">
    <property type="match status" value="1"/>
</dbReference>
<feature type="domain" description="FAD-binding PCMH-type" evidence="3">
    <location>
        <begin position="26"/>
        <end position="197"/>
    </location>
</feature>
<dbReference type="NCBIfam" id="NF008439">
    <property type="entry name" value="PRK11282.1"/>
    <property type="match status" value="1"/>
</dbReference>
<evidence type="ECO:0000313" key="4">
    <source>
        <dbReference type="EMBL" id="ACD82951.1"/>
    </source>
</evidence>
<accession>B3DUE8</accession>
<dbReference type="EMBL" id="CP000975">
    <property type="protein sequence ID" value="ACD82951.1"/>
    <property type="molecule type" value="Genomic_DNA"/>
</dbReference>
<sequence>MSMGEKILSPVWKGFKPMNRMNSSLLVPEPRTVEIVDKARELIGLKRKIKIVGGGTKGRLGRKVEGELLDVSANKGIIEYDPAELFVTVKNGTSVAYLEEVLKQQGQFLPFEPPHLGKEATVGGVVACGLSGPSRPYWGSLKDYLLAVKIINGLGQVLNFGSKVIKNVAGFDLFRLIAGSQGTLGIILELTFKVLPLPESSITVVLEKGAGEAVGFFSNLWARPLPLSAGCFHEGKLFVRFSGYEKSVKRAVKEIGGELLDNPDQFWLSVKERTHPFFTSSERLWRFVLPPSTALPPWDGEWFIDWGGAQRWWRGKGQKPEEMFSWAIQSGGFGWLYEQEELVSSPLPSALMHRQKRLKEAFDPLGLLNPGRIYGEF</sequence>
<dbReference type="STRING" id="481448.Minf_0896"/>
<dbReference type="eggNOG" id="COG0277">
    <property type="taxonomic scope" value="Bacteria"/>
</dbReference>
<dbReference type="KEGG" id="min:Minf_0896"/>
<evidence type="ECO:0000259" key="3">
    <source>
        <dbReference type="PROSITE" id="PS51387"/>
    </source>
</evidence>
<dbReference type="InterPro" id="IPR016166">
    <property type="entry name" value="FAD-bd_PCMH"/>
</dbReference>
<dbReference type="GO" id="GO:0003824">
    <property type="term" value="F:catalytic activity"/>
    <property type="evidence" value="ECO:0007669"/>
    <property type="project" value="InterPro"/>
</dbReference>
<dbReference type="HOGENOM" id="CLU_017779_0_0_0"/>
<reference evidence="4 5" key="1">
    <citation type="journal article" date="2008" name="Biol. Direct">
        <title>Complete genome sequence of the extremely acidophilic methanotroph isolate V4, Methylacidiphilum infernorum, a representative of the bacterial phylum Verrucomicrobia.</title>
        <authorList>
            <person name="Hou S."/>
            <person name="Makarova K.S."/>
            <person name="Saw J.H."/>
            <person name="Senin P."/>
            <person name="Ly B.V."/>
            <person name="Zhou Z."/>
            <person name="Ren Y."/>
            <person name="Wang J."/>
            <person name="Galperin M.Y."/>
            <person name="Omelchenko M.V."/>
            <person name="Wolf Y.I."/>
            <person name="Yutin N."/>
            <person name="Koonin E.V."/>
            <person name="Stott M.B."/>
            <person name="Mountain B.W."/>
            <person name="Crowe M.A."/>
            <person name="Smirnova A.V."/>
            <person name="Dunfield P.F."/>
            <person name="Feng L."/>
            <person name="Wang L."/>
            <person name="Alam M."/>
        </authorList>
    </citation>
    <scope>NUCLEOTIDE SEQUENCE [LARGE SCALE GENOMIC DNA]</scope>
    <source>
        <strain evidence="5">Isolate V4</strain>
    </source>
</reference>
<dbReference type="InterPro" id="IPR016169">
    <property type="entry name" value="FAD-bd_PCMH_sub2"/>
</dbReference>
<dbReference type="PANTHER" id="PTHR11748">
    <property type="entry name" value="D-LACTATE DEHYDROGENASE"/>
    <property type="match status" value="1"/>
</dbReference>
<evidence type="ECO:0000313" key="5">
    <source>
        <dbReference type="Proteomes" id="UP000009149"/>
    </source>
</evidence>
<evidence type="ECO:0000256" key="2">
    <source>
        <dbReference type="ARBA" id="ARBA00022827"/>
    </source>
</evidence>
<organism evidence="4 5">
    <name type="scientific">Methylacidiphilum infernorum (isolate V4)</name>
    <name type="common">Methylokorus infernorum (strain V4)</name>
    <dbReference type="NCBI Taxonomy" id="481448"/>
    <lineage>
        <taxon>Bacteria</taxon>
        <taxon>Pseudomonadati</taxon>
        <taxon>Verrucomicrobiota</taxon>
        <taxon>Methylacidiphilae</taxon>
        <taxon>Methylacidiphilales</taxon>
        <taxon>Methylacidiphilaceae</taxon>
        <taxon>Methylacidiphilum (ex Ratnadevi et al. 2023)</taxon>
    </lineage>
</organism>
<keyword evidence="1" id="KW-0285">Flavoprotein</keyword>